<feature type="region of interest" description="Disordered" evidence="2">
    <location>
        <begin position="1"/>
        <end position="164"/>
    </location>
</feature>
<gene>
    <name evidence="5" type="ORF">EV356DRAFT_453192</name>
</gene>
<keyword evidence="1" id="KW-0175">Coiled coil</keyword>
<keyword evidence="6" id="KW-1185">Reference proteome</keyword>
<sequence length="766" mass="82649">MTAVAPPLTFQPTSRTGWNTGSAAQSGLGSMSAEDVSRMFMPRKSAQRTNSSSSLASSASSNSTISASAAQTNGISPTNGLDPAGWGARKKPARGIWPPGKSEPISGITAARPQSVAATTSGPSAASAISALHSPSSLLPSQHMGPPSQPQQNGAPRPQGRSENPAVLHLLPMNGTFERKSITVPYYPEVLRIGRQTNNRTIPTPHNGYFDSKVLSRQHAEVWADTAGKIWIRDVKSSNGTFVNGQRLSQENKDSDPHELREQDLLELGIDIVSEDQKTIVHHKVAARVEHAGVYPTGNNVLDLNFGDLDPANGTGMMGQSLGQNISLRGRNGSQSSLSSNGRVNSAPPSVAGTNMNVMGQPRNMAWLLGQISVDQVVRKLNSELKQAKQQSQDLHRTGQYIDAVLHSEPRKEETKSQPPPLKPSPIKADLKAHFSEPPAPPPQQPLPEKPDTAPALPDSMIQPILKRSNTERPRTPSTSNSPTRHDSSLQIVNLVEALTSAKKEIDSQSVRLKDLEEMLAQEKLARESAEERAQRLELETRKDSADVLEPSGKLVDGADDTSKSPEDTITGTPAETAAVESSTSRLQERIELMVAEMNDLKIQMDRCKQRAESAEAESAKDRQTLAEMVERIRKEDTEKTTDISGSLSNGSAASHTKPDSNSSDGFPKIANGTLTTTKAPEAHLWRGDEMLRSAGVEHGKPINAEQLVALERAMANALMEGRLETRGRSKNNHLSQSAPYISMVSVVLLGVGMMAYLNSWQKGER</sequence>
<evidence type="ECO:0000313" key="6">
    <source>
        <dbReference type="Proteomes" id="UP000800092"/>
    </source>
</evidence>
<feature type="coiled-coil region" evidence="1">
    <location>
        <begin position="499"/>
        <end position="547"/>
    </location>
</feature>
<dbReference type="Pfam" id="PF00498">
    <property type="entry name" value="FHA"/>
    <property type="match status" value="1"/>
</dbReference>
<dbReference type="AlphaFoldDB" id="A0A6A6GYW9"/>
<dbReference type="Proteomes" id="UP000800092">
    <property type="component" value="Unassembled WGS sequence"/>
</dbReference>
<feature type="compositionally biased region" description="Basic and acidic residues" evidence="2">
    <location>
        <begin position="633"/>
        <end position="642"/>
    </location>
</feature>
<evidence type="ECO:0000256" key="1">
    <source>
        <dbReference type="SAM" id="Coils"/>
    </source>
</evidence>
<dbReference type="PANTHER" id="PTHR15715">
    <property type="entry name" value="CENTROSOMAL PROTEIN OF 170 KDA"/>
    <property type="match status" value="1"/>
</dbReference>
<feature type="compositionally biased region" description="Polar residues" evidence="2">
    <location>
        <begin position="568"/>
        <end position="585"/>
    </location>
</feature>
<feature type="compositionally biased region" description="Low complexity" evidence="2">
    <location>
        <begin position="47"/>
        <end position="73"/>
    </location>
</feature>
<dbReference type="InterPro" id="IPR051176">
    <property type="entry name" value="Cent_Immune-Sig_Mod"/>
</dbReference>
<feature type="transmembrane region" description="Helical" evidence="3">
    <location>
        <begin position="739"/>
        <end position="758"/>
    </location>
</feature>
<name>A0A6A6GYW9_VIRVR</name>
<dbReference type="GO" id="GO:0005737">
    <property type="term" value="C:cytoplasm"/>
    <property type="evidence" value="ECO:0007669"/>
    <property type="project" value="TreeGrafter"/>
</dbReference>
<evidence type="ECO:0000259" key="4">
    <source>
        <dbReference type="PROSITE" id="PS50006"/>
    </source>
</evidence>
<dbReference type="PROSITE" id="PS50006">
    <property type="entry name" value="FHA_DOMAIN"/>
    <property type="match status" value="1"/>
</dbReference>
<organism evidence="5 6">
    <name type="scientific">Viridothelium virens</name>
    <name type="common">Speckled blister lichen</name>
    <name type="synonym">Trypethelium virens</name>
    <dbReference type="NCBI Taxonomy" id="1048519"/>
    <lineage>
        <taxon>Eukaryota</taxon>
        <taxon>Fungi</taxon>
        <taxon>Dikarya</taxon>
        <taxon>Ascomycota</taxon>
        <taxon>Pezizomycotina</taxon>
        <taxon>Dothideomycetes</taxon>
        <taxon>Dothideomycetes incertae sedis</taxon>
        <taxon>Trypetheliales</taxon>
        <taxon>Trypetheliaceae</taxon>
        <taxon>Viridothelium</taxon>
    </lineage>
</organism>
<evidence type="ECO:0000313" key="5">
    <source>
        <dbReference type="EMBL" id="KAF2230829.1"/>
    </source>
</evidence>
<reference evidence="5" key="1">
    <citation type="journal article" date="2020" name="Stud. Mycol.">
        <title>101 Dothideomycetes genomes: a test case for predicting lifestyles and emergence of pathogens.</title>
        <authorList>
            <person name="Haridas S."/>
            <person name="Albert R."/>
            <person name="Binder M."/>
            <person name="Bloem J."/>
            <person name="Labutti K."/>
            <person name="Salamov A."/>
            <person name="Andreopoulos B."/>
            <person name="Baker S."/>
            <person name="Barry K."/>
            <person name="Bills G."/>
            <person name="Bluhm B."/>
            <person name="Cannon C."/>
            <person name="Castanera R."/>
            <person name="Culley D."/>
            <person name="Daum C."/>
            <person name="Ezra D."/>
            <person name="Gonzalez J."/>
            <person name="Henrissat B."/>
            <person name="Kuo A."/>
            <person name="Liang C."/>
            <person name="Lipzen A."/>
            <person name="Lutzoni F."/>
            <person name="Magnuson J."/>
            <person name="Mondo S."/>
            <person name="Nolan M."/>
            <person name="Ohm R."/>
            <person name="Pangilinan J."/>
            <person name="Park H.-J."/>
            <person name="Ramirez L."/>
            <person name="Alfaro M."/>
            <person name="Sun H."/>
            <person name="Tritt A."/>
            <person name="Yoshinaga Y."/>
            <person name="Zwiers L.-H."/>
            <person name="Turgeon B."/>
            <person name="Goodwin S."/>
            <person name="Spatafora J."/>
            <person name="Crous P."/>
            <person name="Grigoriev I."/>
        </authorList>
    </citation>
    <scope>NUCLEOTIDE SEQUENCE</scope>
    <source>
        <strain evidence="5">Tuck. ex Michener</strain>
    </source>
</reference>
<feature type="region of interest" description="Disordered" evidence="2">
    <location>
        <begin position="406"/>
        <end position="490"/>
    </location>
</feature>
<feature type="region of interest" description="Disordered" evidence="2">
    <location>
        <begin position="551"/>
        <end position="585"/>
    </location>
</feature>
<evidence type="ECO:0000256" key="2">
    <source>
        <dbReference type="SAM" id="MobiDB-lite"/>
    </source>
</evidence>
<feature type="compositionally biased region" description="Basic and acidic residues" evidence="2">
    <location>
        <begin position="406"/>
        <end position="416"/>
    </location>
</feature>
<dbReference type="Gene3D" id="2.60.200.20">
    <property type="match status" value="1"/>
</dbReference>
<dbReference type="PANTHER" id="PTHR15715:SF46">
    <property type="entry name" value="TO VACUOLE TARGETING VPS64, PUTATIVE (AFU_ORTHOLOGUE AFUA_2G02420)-RELATED"/>
    <property type="match status" value="1"/>
</dbReference>
<feature type="compositionally biased region" description="Low complexity" evidence="2">
    <location>
        <begin position="115"/>
        <end position="141"/>
    </location>
</feature>
<dbReference type="InterPro" id="IPR008984">
    <property type="entry name" value="SMAD_FHA_dom_sf"/>
</dbReference>
<keyword evidence="3" id="KW-0472">Membrane</keyword>
<protein>
    <recommendedName>
        <fullName evidence="4">FHA domain-containing protein</fullName>
    </recommendedName>
</protein>
<dbReference type="CDD" id="cd22679">
    <property type="entry name" value="FHA_SLMAP"/>
    <property type="match status" value="1"/>
</dbReference>
<proteinExistence type="predicted"/>
<dbReference type="SMART" id="SM00240">
    <property type="entry name" value="FHA"/>
    <property type="match status" value="1"/>
</dbReference>
<dbReference type="EMBL" id="ML991835">
    <property type="protein sequence ID" value="KAF2230829.1"/>
    <property type="molecule type" value="Genomic_DNA"/>
</dbReference>
<evidence type="ECO:0000256" key="3">
    <source>
        <dbReference type="SAM" id="Phobius"/>
    </source>
</evidence>
<keyword evidence="3" id="KW-1133">Transmembrane helix</keyword>
<accession>A0A6A6GYW9</accession>
<feature type="compositionally biased region" description="Polar residues" evidence="2">
    <location>
        <begin position="643"/>
        <end position="665"/>
    </location>
</feature>
<dbReference type="InterPro" id="IPR000253">
    <property type="entry name" value="FHA_dom"/>
</dbReference>
<dbReference type="SUPFAM" id="SSF49879">
    <property type="entry name" value="SMAD/FHA domain"/>
    <property type="match status" value="1"/>
</dbReference>
<dbReference type="OrthoDB" id="687730at2759"/>
<keyword evidence="3" id="KW-0812">Transmembrane</keyword>
<feature type="compositionally biased region" description="Pro residues" evidence="2">
    <location>
        <begin position="438"/>
        <end position="448"/>
    </location>
</feature>
<feature type="compositionally biased region" description="Polar residues" evidence="2">
    <location>
        <begin position="10"/>
        <end position="29"/>
    </location>
</feature>
<feature type="region of interest" description="Disordered" evidence="2">
    <location>
        <begin position="633"/>
        <end position="671"/>
    </location>
</feature>
<feature type="region of interest" description="Disordered" evidence="2">
    <location>
        <begin position="323"/>
        <end position="349"/>
    </location>
</feature>
<feature type="domain" description="FHA" evidence="4">
    <location>
        <begin position="191"/>
        <end position="248"/>
    </location>
</feature>